<dbReference type="EMBL" id="JAKZEL010000020">
    <property type="protein sequence ID" value="KAI4533100.1"/>
    <property type="molecule type" value="Genomic_DNA"/>
</dbReference>
<sequence>MSQVGSQAPRAWSRKGRGTGEPYGGRRGASGLPDSVRENGEESGVVAQSLKVLPNPVPPGTHELGGLLCQQTSWDAVLLSQLLKTGPRNRVGSGKDLGLPSQDQVIELFVPGM</sequence>
<dbReference type="AlphaFoldDB" id="A0AAD4TVK9"/>
<feature type="region of interest" description="Disordered" evidence="1">
    <location>
        <begin position="1"/>
        <end position="58"/>
    </location>
</feature>
<proteinExistence type="predicted"/>
<keyword evidence="3" id="KW-1185">Reference proteome</keyword>
<evidence type="ECO:0000313" key="3">
    <source>
        <dbReference type="Proteomes" id="UP001214576"/>
    </source>
</evidence>
<evidence type="ECO:0000313" key="2">
    <source>
        <dbReference type="EMBL" id="KAI4533100.1"/>
    </source>
</evidence>
<accession>A0AAD4TVK9</accession>
<feature type="compositionally biased region" description="Gly residues" evidence="1">
    <location>
        <begin position="19"/>
        <end position="28"/>
    </location>
</feature>
<reference evidence="2" key="1">
    <citation type="submission" date="2022-03" db="EMBL/GenBank/DDBJ databases">
        <title>Genomic analyses of argali, domestic sheep and their hybrids provide insights into chromosomal evolution, heterosis and genetic basis of agronomic traits.</title>
        <authorList>
            <person name="Li M."/>
        </authorList>
    </citation>
    <scope>NUCLEOTIDE SEQUENCE</scope>
    <source>
        <strain evidence="2">CAU-MHL-2022a</strain>
        <tissue evidence="2">Skin</tissue>
    </source>
</reference>
<protein>
    <submittedName>
        <fullName evidence="2">Uncharacterized protein</fullName>
    </submittedName>
</protein>
<gene>
    <name evidence="2" type="ORF">MG293_016119</name>
</gene>
<name>A0AAD4TVK9_OVIAM</name>
<organism evidence="2 3">
    <name type="scientific">Ovis ammon polii</name>
    <dbReference type="NCBI Taxonomy" id="230172"/>
    <lineage>
        <taxon>Eukaryota</taxon>
        <taxon>Metazoa</taxon>
        <taxon>Chordata</taxon>
        <taxon>Craniata</taxon>
        <taxon>Vertebrata</taxon>
        <taxon>Euteleostomi</taxon>
        <taxon>Mammalia</taxon>
        <taxon>Eutheria</taxon>
        <taxon>Laurasiatheria</taxon>
        <taxon>Artiodactyla</taxon>
        <taxon>Ruminantia</taxon>
        <taxon>Pecora</taxon>
        <taxon>Bovidae</taxon>
        <taxon>Caprinae</taxon>
        <taxon>Ovis</taxon>
    </lineage>
</organism>
<comment type="caution">
    <text evidence="2">The sequence shown here is derived from an EMBL/GenBank/DDBJ whole genome shotgun (WGS) entry which is preliminary data.</text>
</comment>
<evidence type="ECO:0000256" key="1">
    <source>
        <dbReference type="SAM" id="MobiDB-lite"/>
    </source>
</evidence>
<dbReference type="Proteomes" id="UP001214576">
    <property type="component" value="Unassembled WGS sequence"/>
</dbReference>